<sequence length="56" mass="6382">MYLKESRISSDHSLARRDSRLMIKKELVIYHLGEACNNCSWLGALSQEASRRAVST</sequence>
<dbReference type="EMBL" id="LN885086">
    <property type="protein sequence ID" value="CUQ66555.1"/>
    <property type="molecule type" value="Genomic_DNA"/>
</dbReference>
<dbReference type="KEGG" id="nio:NITINOP_1580"/>
<proteinExistence type="predicted"/>
<organism evidence="1 2">
    <name type="scientific">Candidatus Nitrospira inopinata</name>
    <dbReference type="NCBI Taxonomy" id="1715989"/>
    <lineage>
        <taxon>Bacteria</taxon>
        <taxon>Pseudomonadati</taxon>
        <taxon>Nitrospirota</taxon>
        <taxon>Nitrospiria</taxon>
        <taxon>Nitrospirales</taxon>
        <taxon>Nitrospiraceae</taxon>
        <taxon>Nitrospira</taxon>
    </lineage>
</organism>
<keyword evidence="2" id="KW-1185">Reference proteome</keyword>
<gene>
    <name evidence="1" type="ORF">NITINOP_1580</name>
</gene>
<dbReference type="Proteomes" id="UP000066284">
    <property type="component" value="Chromosome 1"/>
</dbReference>
<dbReference type="AlphaFoldDB" id="A0A0S4KVX2"/>
<evidence type="ECO:0000313" key="2">
    <source>
        <dbReference type="Proteomes" id="UP000066284"/>
    </source>
</evidence>
<accession>A0A0S4KVX2</accession>
<protein>
    <submittedName>
        <fullName evidence="1">Uncharacterized protein</fullName>
    </submittedName>
</protein>
<evidence type="ECO:0000313" key="1">
    <source>
        <dbReference type="EMBL" id="CUQ66555.1"/>
    </source>
</evidence>
<name>A0A0S4KVX2_9BACT</name>
<reference evidence="2" key="1">
    <citation type="submission" date="2015-09" db="EMBL/GenBank/DDBJ databases">
        <authorList>
            <person name="Daims H."/>
        </authorList>
    </citation>
    <scope>NUCLEOTIDE SEQUENCE [LARGE SCALE GENOMIC DNA]</scope>
</reference>